<keyword evidence="4" id="KW-1133">Transmembrane helix</keyword>
<comment type="caution">
    <text evidence="6">The sequence shown here is derived from an EMBL/GenBank/DDBJ whole genome shotgun (WGS) entry which is preliminary data.</text>
</comment>
<feature type="transmembrane region" description="Helical" evidence="4">
    <location>
        <begin position="169"/>
        <end position="187"/>
    </location>
</feature>
<feature type="transmembrane region" description="Helical" evidence="4">
    <location>
        <begin position="37"/>
        <end position="55"/>
    </location>
</feature>
<proteinExistence type="predicted"/>
<keyword evidence="4" id="KW-0472">Membrane</keyword>
<keyword evidence="2" id="KW-0238">DNA-binding</keyword>
<evidence type="ECO:0000256" key="2">
    <source>
        <dbReference type="ARBA" id="ARBA00023125"/>
    </source>
</evidence>
<dbReference type="Gene3D" id="1.10.10.60">
    <property type="entry name" value="Homeodomain-like"/>
    <property type="match status" value="2"/>
</dbReference>
<evidence type="ECO:0000313" key="7">
    <source>
        <dbReference type="Proteomes" id="UP000240357"/>
    </source>
</evidence>
<feature type="transmembrane region" description="Helical" evidence="4">
    <location>
        <begin position="67"/>
        <end position="86"/>
    </location>
</feature>
<dbReference type="Pfam" id="PF12833">
    <property type="entry name" value="HTH_18"/>
    <property type="match status" value="1"/>
</dbReference>
<dbReference type="PANTHER" id="PTHR43280">
    <property type="entry name" value="ARAC-FAMILY TRANSCRIPTIONAL REGULATOR"/>
    <property type="match status" value="1"/>
</dbReference>
<dbReference type="SUPFAM" id="SSF46689">
    <property type="entry name" value="Homeodomain-like"/>
    <property type="match status" value="1"/>
</dbReference>
<evidence type="ECO:0000259" key="5">
    <source>
        <dbReference type="PROSITE" id="PS01124"/>
    </source>
</evidence>
<evidence type="ECO:0000256" key="4">
    <source>
        <dbReference type="SAM" id="Phobius"/>
    </source>
</evidence>
<dbReference type="GO" id="GO:0003700">
    <property type="term" value="F:DNA-binding transcription factor activity"/>
    <property type="evidence" value="ECO:0007669"/>
    <property type="project" value="InterPro"/>
</dbReference>
<name>A0A2T2YIH0_9BACT</name>
<protein>
    <recommendedName>
        <fullName evidence="5">HTH araC/xylS-type domain-containing protein</fullName>
    </recommendedName>
</protein>
<feature type="transmembrane region" description="Helical" evidence="4">
    <location>
        <begin position="98"/>
        <end position="119"/>
    </location>
</feature>
<keyword evidence="1" id="KW-0805">Transcription regulation</keyword>
<accession>A0A2T2YIH0</accession>
<keyword evidence="3" id="KW-0804">Transcription</keyword>
<dbReference type="Proteomes" id="UP000240357">
    <property type="component" value="Unassembled WGS sequence"/>
</dbReference>
<feature type="transmembrane region" description="Helical" evidence="4">
    <location>
        <begin position="139"/>
        <end position="157"/>
    </location>
</feature>
<evidence type="ECO:0000313" key="6">
    <source>
        <dbReference type="EMBL" id="PSR55308.1"/>
    </source>
</evidence>
<evidence type="ECO:0000256" key="3">
    <source>
        <dbReference type="ARBA" id="ARBA00023163"/>
    </source>
</evidence>
<dbReference type="InterPro" id="IPR018062">
    <property type="entry name" value="HTH_AraC-typ_CS"/>
</dbReference>
<dbReference type="EMBL" id="PYFT01000001">
    <property type="protein sequence ID" value="PSR55308.1"/>
    <property type="molecule type" value="Genomic_DNA"/>
</dbReference>
<dbReference type="SMART" id="SM00342">
    <property type="entry name" value="HTH_ARAC"/>
    <property type="match status" value="1"/>
</dbReference>
<gene>
    <name evidence="6" type="ORF">AHMF7605_18250</name>
</gene>
<dbReference type="PROSITE" id="PS00041">
    <property type="entry name" value="HTH_ARAC_FAMILY_1"/>
    <property type="match status" value="1"/>
</dbReference>
<dbReference type="PANTHER" id="PTHR43280:SF2">
    <property type="entry name" value="HTH-TYPE TRANSCRIPTIONAL REGULATOR EXSA"/>
    <property type="match status" value="1"/>
</dbReference>
<organism evidence="6 7">
    <name type="scientific">Adhaeribacter arboris</name>
    <dbReference type="NCBI Taxonomy" id="2072846"/>
    <lineage>
        <taxon>Bacteria</taxon>
        <taxon>Pseudomonadati</taxon>
        <taxon>Bacteroidota</taxon>
        <taxon>Cytophagia</taxon>
        <taxon>Cytophagales</taxon>
        <taxon>Hymenobacteraceae</taxon>
        <taxon>Adhaeribacter</taxon>
    </lineage>
</organism>
<reference evidence="6 7" key="1">
    <citation type="submission" date="2018-03" db="EMBL/GenBank/DDBJ databases">
        <title>Adhaeribacter sp. HMF7605 Genome sequencing and assembly.</title>
        <authorList>
            <person name="Kang H."/>
            <person name="Kang J."/>
            <person name="Cha I."/>
            <person name="Kim H."/>
            <person name="Joh K."/>
        </authorList>
    </citation>
    <scope>NUCLEOTIDE SEQUENCE [LARGE SCALE GENOMIC DNA]</scope>
    <source>
        <strain evidence="6 7">HMF7605</strain>
    </source>
</reference>
<dbReference type="InterPro" id="IPR009057">
    <property type="entry name" value="Homeodomain-like_sf"/>
</dbReference>
<feature type="transmembrane region" description="Helical" evidence="4">
    <location>
        <begin position="6"/>
        <end position="28"/>
    </location>
</feature>
<keyword evidence="4" id="KW-0812">Transmembrane</keyword>
<keyword evidence="7" id="KW-1185">Reference proteome</keyword>
<dbReference type="PROSITE" id="PS01124">
    <property type="entry name" value="HTH_ARAC_FAMILY_2"/>
    <property type="match status" value="1"/>
</dbReference>
<feature type="transmembrane region" description="Helical" evidence="4">
    <location>
        <begin position="199"/>
        <end position="219"/>
    </location>
</feature>
<evidence type="ECO:0000256" key="1">
    <source>
        <dbReference type="ARBA" id="ARBA00023015"/>
    </source>
</evidence>
<dbReference type="InterPro" id="IPR018060">
    <property type="entry name" value="HTH_AraC"/>
</dbReference>
<dbReference type="AlphaFoldDB" id="A0A2T2YIH0"/>
<sequence length="359" mass="42254">MNVYFDWVVVFQIFCIVQGITTGIYLLITKNKRPSHFWLGLLLLGMTLQVIDYFFSRTGVYYRNRWLYFSPLFFSWSFGPFFYFYVKSLFQKSFRVPLWHFLPFGCQLLFYLVLVFQPLAVKADFWILIHKPYTRYLEYYGACLSVLFYLTYSLSLMRKKNKEPRSLYYFFNGLALFYVTAIIDPIINHYYLAPQAPKFYLTALVLPIFIYGLALISLFKKSGDNIRKKTSVKAVDKDKIRLIVWEMEQNKLYKNPDLSLPMLAQQLGWHPNEVSKLINEGLDKTFADFVNEFRLNEVKDRLLKGEDQQFTLLGIALEAGFNSKTTFNRVFKEQTGMPPKAYKKSTQIIKRNDTAISGS</sequence>
<feature type="domain" description="HTH araC/xylS-type" evidence="5">
    <location>
        <begin position="238"/>
        <end position="345"/>
    </location>
</feature>
<dbReference type="GO" id="GO:0043565">
    <property type="term" value="F:sequence-specific DNA binding"/>
    <property type="evidence" value="ECO:0007669"/>
    <property type="project" value="InterPro"/>
</dbReference>